<feature type="compositionally biased region" description="Low complexity" evidence="1">
    <location>
        <begin position="120"/>
        <end position="133"/>
    </location>
</feature>
<evidence type="ECO:0000313" key="2">
    <source>
        <dbReference type="EMBL" id="CAH2350538.1"/>
    </source>
</evidence>
<comment type="caution">
    <text evidence="2">The sequence shown here is derived from an EMBL/GenBank/DDBJ whole genome shotgun (WGS) entry which is preliminary data.</text>
</comment>
<evidence type="ECO:0008006" key="4">
    <source>
        <dbReference type="Google" id="ProtNLM"/>
    </source>
</evidence>
<dbReference type="OrthoDB" id="4010849at2759"/>
<gene>
    <name evidence="2" type="ORF">CLIB1423_01S12376</name>
</gene>
<feature type="compositionally biased region" description="Low complexity" evidence="1">
    <location>
        <begin position="95"/>
        <end position="104"/>
    </location>
</feature>
<name>A0A9P0QK00_9ASCO</name>
<evidence type="ECO:0000256" key="1">
    <source>
        <dbReference type="SAM" id="MobiDB-lite"/>
    </source>
</evidence>
<dbReference type="EMBL" id="CAKXYY010000001">
    <property type="protein sequence ID" value="CAH2350538.1"/>
    <property type="molecule type" value="Genomic_DNA"/>
</dbReference>
<reference evidence="2" key="1">
    <citation type="submission" date="2022-03" db="EMBL/GenBank/DDBJ databases">
        <authorList>
            <person name="Legras J.-L."/>
            <person name="Devillers H."/>
            <person name="Grondin C."/>
        </authorList>
    </citation>
    <scope>NUCLEOTIDE SEQUENCE</scope>
    <source>
        <strain evidence="2">CLIB 1423</strain>
    </source>
</reference>
<evidence type="ECO:0000313" key="3">
    <source>
        <dbReference type="Proteomes" id="UP000837801"/>
    </source>
</evidence>
<sequence length="133" mass="15061">MKYTKAEKEKLIAFLKEESDNRIRRLEGECLQLAKDSETKILRRLNNVSATLWNVQLKDVLMIERHHKPSIKHLISDIKSVQQESSFLSYNSAGDSSIAASASSGRPLRSVSDSKVNKPSRTQSRQRTASSHH</sequence>
<accession>A0A9P0QK00</accession>
<proteinExistence type="predicted"/>
<protein>
    <recommendedName>
        <fullName evidence="4">Borealin N-terminal domain-containing protein</fullName>
    </recommendedName>
</protein>
<dbReference type="Proteomes" id="UP000837801">
    <property type="component" value="Unassembled WGS sequence"/>
</dbReference>
<dbReference type="AlphaFoldDB" id="A0A9P0QK00"/>
<organism evidence="2 3">
    <name type="scientific">[Candida] railenensis</name>
    <dbReference type="NCBI Taxonomy" id="45579"/>
    <lineage>
        <taxon>Eukaryota</taxon>
        <taxon>Fungi</taxon>
        <taxon>Dikarya</taxon>
        <taxon>Ascomycota</taxon>
        <taxon>Saccharomycotina</taxon>
        <taxon>Pichiomycetes</taxon>
        <taxon>Debaryomycetaceae</taxon>
        <taxon>Kurtzmaniella</taxon>
    </lineage>
</organism>
<feature type="region of interest" description="Disordered" evidence="1">
    <location>
        <begin position="95"/>
        <end position="133"/>
    </location>
</feature>
<keyword evidence="3" id="KW-1185">Reference proteome</keyword>